<dbReference type="EMBL" id="GBRH01272407">
    <property type="protein sequence ID" value="JAD25488.1"/>
    <property type="molecule type" value="Transcribed_RNA"/>
</dbReference>
<reference evidence="1" key="2">
    <citation type="journal article" date="2015" name="Data Brief">
        <title>Shoot transcriptome of the giant reed, Arundo donax.</title>
        <authorList>
            <person name="Barrero R.A."/>
            <person name="Guerrero F.D."/>
            <person name="Moolhuijzen P."/>
            <person name="Goolsby J.A."/>
            <person name="Tidwell J."/>
            <person name="Bellgard S.E."/>
            <person name="Bellgard M.I."/>
        </authorList>
    </citation>
    <scope>NUCLEOTIDE SEQUENCE</scope>
    <source>
        <tissue evidence="1">Shoot tissue taken approximately 20 cm above the soil surface</tissue>
    </source>
</reference>
<name>A0A0A8YIV8_ARUDO</name>
<evidence type="ECO:0000313" key="1">
    <source>
        <dbReference type="EMBL" id="JAD25488.1"/>
    </source>
</evidence>
<reference evidence="1" key="1">
    <citation type="submission" date="2014-09" db="EMBL/GenBank/DDBJ databases">
        <authorList>
            <person name="Magalhaes I.L.F."/>
            <person name="Oliveira U."/>
            <person name="Santos F.R."/>
            <person name="Vidigal T.H.D.A."/>
            <person name="Brescovit A.D."/>
            <person name="Santos A.J."/>
        </authorList>
    </citation>
    <scope>NUCLEOTIDE SEQUENCE</scope>
    <source>
        <tissue evidence="1">Shoot tissue taken approximately 20 cm above the soil surface</tissue>
    </source>
</reference>
<accession>A0A0A8YIV8</accession>
<protein>
    <submittedName>
        <fullName evidence="1">Uncharacterized protein</fullName>
    </submittedName>
</protein>
<proteinExistence type="predicted"/>
<organism evidence="1">
    <name type="scientific">Arundo donax</name>
    <name type="common">Giant reed</name>
    <name type="synonym">Donax arundinaceus</name>
    <dbReference type="NCBI Taxonomy" id="35708"/>
    <lineage>
        <taxon>Eukaryota</taxon>
        <taxon>Viridiplantae</taxon>
        <taxon>Streptophyta</taxon>
        <taxon>Embryophyta</taxon>
        <taxon>Tracheophyta</taxon>
        <taxon>Spermatophyta</taxon>
        <taxon>Magnoliopsida</taxon>
        <taxon>Liliopsida</taxon>
        <taxon>Poales</taxon>
        <taxon>Poaceae</taxon>
        <taxon>PACMAD clade</taxon>
        <taxon>Arundinoideae</taxon>
        <taxon>Arundineae</taxon>
        <taxon>Arundo</taxon>
    </lineage>
</organism>
<dbReference type="AlphaFoldDB" id="A0A0A8YIV8"/>
<sequence length="45" mass="5106">MFSIPKFVQNIVLCLTQSTLYTLGEQYSEYSSVSANRSELSFILP</sequence>